<protein>
    <submittedName>
        <fullName evidence="1">Uncharacterized protein</fullName>
    </submittedName>
</protein>
<sequence length="85" mass="9235">MAEGVDEDLEMSAESSISDDLRKALLQLGAALVWQSVILKVLRNTEGSESYPLHTWSASSSLALGVLASQLGPRQLRMTLQVQVH</sequence>
<proteinExistence type="predicted"/>
<comment type="caution">
    <text evidence="1">The sequence shown here is derived from an EMBL/GenBank/DDBJ whole genome shotgun (WGS) entry which is preliminary data.</text>
</comment>
<organism evidence="1 2">
    <name type="scientific">Paragonimus heterotremus</name>
    <dbReference type="NCBI Taxonomy" id="100268"/>
    <lineage>
        <taxon>Eukaryota</taxon>
        <taxon>Metazoa</taxon>
        <taxon>Spiralia</taxon>
        <taxon>Lophotrochozoa</taxon>
        <taxon>Platyhelminthes</taxon>
        <taxon>Trematoda</taxon>
        <taxon>Digenea</taxon>
        <taxon>Plagiorchiida</taxon>
        <taxon>Troglotremata</taxon>
        <taxon>Troglotrematidae</taxon>
        <taxon>Paragonimus</taxon>
    </lineage>
</organism>
<gene>
    <name evidence="1" type="ORF">PHET_03057</name>
</gene>
<keyword evidence="2" id="KW-1185">Reference proteome</keyword>
<reference evidence="1" key="1">
    <citation type="submission" date="2019-05" db="EMBL/GenBank/DDBJ databases">
        <title>Annotation for the trematode Paragonimus heterotremus.</title>
        <authorList>
            <person name="Choi Y.-J."/>
        </authorList>
    </citation>
    <scope>NUCLEOTIDE SEQUENCE</scope>
    <source>
        <strain evidence="1">LC</strain>
    </source>
</reference>
<dbReference type="AlphaFoldDB" id="A0A8J4SR58"/>
<accession>A0A8J4SR58</accession>
<name>A0A8J4SR58_9TREM</name>
<evidence type="ECO:0000313" key="2">
    <source>
        <dbReference type="Proteomes" id="UP000748531"/>
    </source>
</evidence>
<dbReference type="EMBL" id="LUCH01001495">
    <property type="protein sequence ID" value="KAF5402975.1"/>
    <property type="molecule type" value="Genomic_DNA"/>
</dbReference>
<evidence type="ECO:0000313" key="1">
    <source>
        <dbReference type="EMBL" id="KAF5402975.1"/>
    </source>
</evidence>
<dbReference type="Proteomes" id="UP000748531">
    <property type="component" value="Unassembled WGS sequence"/>
</dbReference>
<dbReference type="OrthoDB" id="6260241at2759"/>